<feature type="signal peptide" evidence="7">
    <location>
        <begin position="1"/>
        <end position="39"/>
    </location>
</feature>
<dbReference type="EMBL" id="BPFH01000003">
    <property type="protein sequence ID" value="GIT95087.1"/>
    <property type="molecule type" value="Genomic_DNA"/>
</dbReference>
<comment type="subcellular location">
    <subcellularLocation>
        <location evidence="1">Cell membrane</location>
        <topology evidence="1">Lipid-anchor</topology>
    </subcellularLocation>
</comment>
<keyword evidence="10" id="KW-1185">Reference proteome</keyword>
<keyword evidence="3" id="KW-1003">Cell membrane</keyword>
<reference evidence="9 10" key="1">
    <citation type="submission" date="2021-05" db="EMBL/GenBank/DDBJ databases">
        <title>Bacteria Genome sequencing.</title>
        <authorList>
            <person name="Takabe Y."/>
            <person name="Nakajima Y."/>
            <person name="Suzuki S."/>
            <person name="Shiozaki T."/>
        </authorList>
    </citation>
    <scope>NUCLEOTIDE SEQUENCE [LARGE SCALE GENOMIC DNA]</scope>
    <source>
        <strain evidence="9 10">AI_62</strain>
    </source>
</reference>
<dbReference type="InterPro" id="IPR028082">
    <property type="entry name" value="Peripla_BP_I"/>
</dbReference>
<evidence type="ECO:0000256" key="1">
    <source>
        <dbReference type="ARBA" id="ARBA00004193"/>
    </source>
</evidence>
<protein>
    <submittedName>
        <fullName evidence="9">BMP family ABC transporter substrate-binding protein</fullName>
    </submittedName>
</protein>
<name>A0ABQ4NL02_9RHOB</name>
<feature type="chain" id="PRO_5046652838" evidence="7">
    <location>
        <begin position="40"/>
        <end position="351"/>
    </location>
</feature>
<proteinExistence type="inferred from homology"/>
<evidence type="ECO:0000256" key="5">
    <source>
        <dbReference type="ARBA" id="ARBA00023136"/>
    </source>
</evidence>
<comment type="caution">
    <text evidence="9">The sequence shown here is derived from an EMBL/GenBank/DDBJ whole genome shotgun (WGS) entry which is preliminary data.</text>
</comment>
<evidence type="ECO:0000256" key="3">
    <source>
        <dbReference type="ARBA" id="ARBA00022475"/>
    </source>
</evidence>
<gene>
    <name evidence="9" type="ORF">JANAI62_17100</name>
</gene>
<dbReference type="SUPFAM" id="SSF53822">
    <property type="entry name" value="Periplasmic binding protein-like I"/>
    <property type="match status" value="1"/>
</dbReference>
<sequence length="351" mass="36774">MDVERLNPGQHQRERPMKITTKLMGAAAALALTSGMAFADGHASPGLIIDLGGKFDKSFNESAFNGAQRWAEETGADYAETELANEAQREQTMRRMAERGANPVVVLGFANASTLDVVAPDYPDTDFVIVDMVVDQPNVKSIVFSEHEGSYLVGMMAAMASESGTVSFIGGMDVPLISKFACGYAQGAKAVNPDMNVIVNMTGTTPTAWNDPVKGAELTRSQISQGSDVVFAAAGGTGIGVLQAAADADILSIGVDSNQNYLHPGEVLTSMVKRVDNAVYDSFTAAAAGELETGITVMGLDNEGVGFAMDENNADLVSAEMVAAVEAAKAQIIAGEITVHDYLSDNSCPAF</sequence>
<organism evidence="9 10">
    <name type="scientific">Jannaschia pagri</name>
    <dbReference type="NCBI Taxonomy" id="2829797"/>
    <lineage>
        <taxon>Bacteria</taxon>
        <taxon>Pseudomonadati</taxon>
        <taxon>Pseudomonadota</taxon>
        <taxon>Alphaproteobacteria</taxon>
        <taxon>Rhodobacterales</taxon>
        <taxon>Roseobacteraceae</taxon>
        <taxon>Jannaschia</taxon>
    </lineage>
</organism>
<dbReference type="InterPro" id="IPR003760">
    <property type="entry name" value="PnrA-like"/>
</dbReference>
<evidence type="ECO:0000259" key="8">
    <source>
        <dbReference type="Pfam" id="PF02608"/>
    </source>
</evidence>
<dbReference type="InterPro" id="IPR050957">
    <property type="entry name" value="BMP_lipoprotein"/>
</dbReference>
<dbReference type="PANTHER" id="PTHR34296">
    <property type="entry name" value="TRANSCRIPTIONAL ACTIVATOR PROTEIN MED"/>
    <property type="match status" value="1"/>
</dbReference>
<dbReference type="Proteomes" id="UP000786693">
    <property type="component" value="Unassembled WGS sequence"/>
</dbReference>
<keyword evidence="5" id="KW-0472">Membrane</keyword>
<keyword evidence="4 7" id="KW-0732">Signal</keyword>
<dbReference type="Gene3D" id="3.40.50.2300">
    <property type="match status" value="2"/>
</dbReference>
<evidence type="ECO:0000313" key="10">
    <source>
        <dbReference type="Proteomes" id="UP000786693"/>
    </source>
</evidence>
<dbReference type="CDD" id="cd06354">
    <property type="entry name" value="PBP1_PrnA-like"/>
    <property type="match status" value="1"/>
</dbReference>
<dbReference type="PANTHER" id="PTHR34296:SF2">
    <property type="entry name" value="ABC TRANSPORTER GUANOSINE-BINDING PROTEIN NUPN"/>
    <property type="match status" value="1"/>
</dbReference>
<dbReference type="Pfam" id="PF02608">
    <property type="entry name" value="Bmp"/>
    <property type="match status" value="1"/>
</dbReference>
<keyword evidence="6" id="KW-0449">Lipoprotein</keyword>
<evidence type="ECO:0000256" key="2">
    <source>
        <dbReference type="ARBA" id="ARBA00008610"/>
    </source>
</evidence>
<accession>A0ABQ4NL02</accession>
<evidence type="ECO:0000313" key="9">
    <source>
        <dbReference type="EMBL" id="GIT95087.1"/>
    </source>
</evidence>
<evidence type="ECO:0000256" key="7">
    <source>
        <dbReference type="SAM" id="SignalP"/>
    </source>
</evidence>
<feature type="domain" description="ABC transporter substrate-binding protein PnrA-like" evidence="8">
    <location>
        <begin position="52"/>
        <end position="340"/>
    </location>
</feature>
<evidence type="ECO:0000256" key="6">
    <source>
        <dbReference type="ARBA" id="ARBA00023288"/>
    </source>
</evidence>
<comment type="similarity">
    <text evidence="2">Belongs to the BMP lipoprotein family.</text>
</comment>
<evidence type="ECO:0000256" key="4">
    <source>
        <dbReference type="ARBA" id="ARBA00022729"/>
    </source>
</evidence>